<protein>
    <submittedName>
        <fullName evidence="1">Glycoside hydrolase family 99-like domain-containing protein</fullName>
    </submittedName>
</protein>
<name>A0A9D1PDX6_9FIRM</name>
<evidence type="ECO:0000313" key="2">
    <source>
        <dbReference type="Proteomes" id="UP000886814"/>
    </source>
</evidence>
<dbReference type="GO" id="GO:0016787">
    <property type="term" value="F:hydrolase activity"/>
    <property type="evidence" value="ECO:0007669"/>
    <property type="project" value="UniProtKB-KW"/>
</dbReference>
<organism evidence="1 2">
    <name type="scientific">Candidatus Blautia stercorigallinarum</name>
    <dbReference type="NCBI Taxonomy" id="2838501"/>
    <lineage>
        <taxon>Bacteria</taxon>
        <taxon>Bacillati</taxon>
        <taxon>Bacillota</taxon>
        <taxon>Clostridia</taxon>
        <taxon>Lachnospirales</taxon>
        <taxon>Lachnospiraceae</taxon>
        <taxon>Blautia</taxon>
    </lineage>
</organism>
<reference evidence="1" key="1">
    <citation type="journal article" date="2021" name="PeerJ">
        <title>Extensive microbial diversity within the chicken gut microbiome revealed by metagenomics and culture.</title>
        <authorList>
            <person name="Gilroy R."/>
            <person name="Ravi A."/>
            <person name="Getino M."/>
            <person name="Pursley I."/>
            <person name="Horton D.L."/>
            <person name="Alikhan N.F."/>
            <person name="Baker D."/>
            <person name="Gharbi K."/>
            <person name="Hall N."/>
            <person name="Watson M."/>
            <person name="Adriaenssens E.M."/>
            <person name="Foster-Nyarko E."/>
            <person name="Jarju S."/>
            <person name="Secka A."/>
            <person name="Antonio M."/>
            <person name="Oren A."/>
            <person name="Chaudhuri R.R."/>
            <person name="La Ragione R."/>
            <person name="Hildebrand F."/>
            <person name="Pallen M.J."/>
        </authorList>
    </citation>
    <scope>NUCLEOTIDE SEQUENCE</scope>
    <source>
        <strain evidence="1">CHK195-9823</strain>
    </source>
</reference>
<accession>A0A9D1PDX6</accession>
<dbReference type="PANTHER" id="PTHR41244:SF1">
    <property type="entry name" value="GLYCOSYLTRANSFERASE"/>
    <property type="match status" value="1"/>
</dbReference>
<dbReference type="CDD" id="cd11579">
    <property type="entry name" value="Glyco_tran_WbsX"/>
    <property type="match status" value="1"/>
</dbReference>
<sequence>MKIIAFYLPQFHNIPENDEWWGDGFTEWVNVKKAKPLYKGHIQPKIPLNGNYYDLLDDNVKIWQAKIAKKYGVYGFCYYHYWFNGKLLLEKPMEQMLANKNIDMPFCICWANEAWTKAWVNSSQTLIPQKYGGKREWKDHFDYLLQFFKDERYIKCDGKPLLVIYKPELIECGNDMIDYFQKLAKNAGFPGLCMAYQHGNMDFYSEKKDDSRYDLDIEFQPIYARYERDKAVQASGIRAILKDIYYKASILLGKKLGTEINIRGLTKDSDTVRTYDYDEIWSYILNKEVIDSKRVPGAFATWDNTPRHGINGHVYTGSTPEKFEKYLTKLIKKAKEEYHKDMIFIYAWNEWAEGGYLEPDKENGYGYLEAIYKALKATGELPEYEGRKCIR</sequence>
<dbReference type="Pfam" id="PF14307">
    <property type="entry name" value="Glyco_tran_WbsX"/>
    <property type="match status" value="1"/>
</dbReference>
<keyword evidence="1" id="KW-0378">Hydrolase</keyword>
<comment type="caution">
    <text evidence="1">The sequence shown here is derived from an EMBL/GenBank/DDBJ whole genome shotgun (WGS) entry which is preliminary data.</text>
</comment>
<dbReference type="PANTHER" id="PTHR41244">
    <property type="entry name" value="RHAMNAN SYNTHESIS F"/>
    <property type="match status" value="1"/>
</dbReference>
<proteinExistence type="predicted"/>
<dbReference type="AlphaFoldDB" id="A0A9D1PDX6"/>
<dbReference type="EMBL" id="DXIQ01000032">
    <property type="protein sequence ID" value="HIV38453.1"/>
    <property type="molecule type" value="Genomic_DNA"/>
</dbReference>
<dbReference type="InterPro" id="IPR032719">
    <property type="entry name" value="WbsX"/>
</dbReference>
<evidence type="ECO:0000313" key="1">
    <source>
        <dbReference type="EMBL" id="HIV38453.1"/>
    </source>
</evidence>
<dbReference type="Gene3D" id="3.20.20.80">
    <property type="entry name" value="Glycosidases"/>
    <property type="match status" value="1"/>
</dbReference>
<reference evidence="1" key="2">
    <citation type="submission" date="2021-04" db="EMBL/GenBank/DDBJ databases">
        <authorList>
            <person name="Gilroy R."/>
        </authorList>
    </citation>
    <scope>NUCLEOTIDE SEQUENCE</scope>
    <source>
        <strain evidence="1">CHK195-9823</strain>
    </source>
</reference>
<dbReference type="Proteomes" id="UP000886814">
    <property type="component" value="Unassembled WGS sequence"/>
</dbReference>
<gene>
    <name evidence="1" type="ORF">H9747_05555</name>
</gene>